<evidence type="ECO:0000313" key="6">
    <source>
        <dbReference type="Proteomes" id="UP001420932"/>
    </source>
</evidence>
<dbReference type="PRINTS" id="PR00792">
    <property type="entry name" value="PEPSIN"/>
</dbReference>
<feature type="signal peptide" evidence="3">
    <location>
        <begin position="1"/>
        <end position="21"/>
    </location>
</feature>
<comment type="caution">
    <text evidence="5">The sequence shown here is derived from an EMBL/GenBank/DDBJ whole genome shotgun (WGS) entry which is preliminary data.</text>
</comment>
<evidence type="ECO:0000256" key="2">
    <source>
        <dbReference type="PIRSR" id="PIRSR601461-1"/>
    </source>
</evidence>
<dbReference type="FunFam" id="2.40.70.10:FF:000031">
    <property type="entry name" value="Aspartyl protease AED1"/>
    <property type="match status" value="1"/>
</dbReference>
<dbReference type="InterPro" id="IPR033121">
    <property type="entry name" value="PEPTIDASE_A1"/>
</dbReference>
<evidence type="ECO:0000313" key="5">
    <source>
        <dbReference type="EMBL" id="KAK9106402.1"/>
    </source>
</evidence>
<dbReference type="GO" id="GO:0004190">
    <property type="term" value="F:aspartic-type endopeptidase activity"/>
    <property type="evidence" value="ECO:0007669"/>
    <property type="project" value="InterPro"/>
</dbReference>
<keyword evidence="3" id="KW-0732">Signal</keyword>
<feature type="active site" evidence="2">
    <location>
        <position position="280"/>
    </location>
</feature>
<dbReference type="Pfam" id="PF14541">
    <property type="entry name" value="TAXi_C"/>
    <property type="match status" value="1"/>
</dbReference>
<comment type="similarity">
    <text evidence="1">Belongs to the peptidase A1 family.</text>
</comment>
<evidence type="ECO:0000256" key="3">
    <source>
        <dbReference type="SAM" id="SignalP"/>
    </source>
</evidence>
<feature type="active site" evidence="2">
    <location>
        <position position="79"/>
    </location>
</feature>
<evidence type="ECO:0000259" key="4">
    <source>
        <dbReference type="PROSITE" id="PS51767"/>
    </source>
</evidence>
<dbReference type="PROSITE" id="PS51767">
    <property type="entry name" value="PEPTIDASE_A1"/>
    <property type="match status" value="1"/>
</dbReference>
<organism evidence="5 6">
    <name type="scientific">Stephania yunnanensis</name>
    <dbReference type="NCBI Taxonomy" id="152371"/>
    <lineage>
        <taxon>Eukaryota</taxon>
        <taxon>Viridiplantae</taxon>
        <taxon>Streptophyta</taxon>
        <taxon>Embryophyta</taxon>
        <taxon>Tracheophyta</taxon>
        <taxon>Spermatophyta</taxon>
        <taxon>Magnoliopsida</taxon>
        <taxon>Ranunculales</taxon>
        <taxon>Menispermaceae</taxon>
        <taxon>Menispermoideae</taxon>
        <taxon>Cissampelideae</taxon>
        <taxon>Stephania</taxon>
    </lineage>
</organism>
<feature type="chain" id="PRO_5042950208" description="Peptidase A1 domain-containing protein" evidence="3">
    <location>
        <begin position="22"/>
        <end position="402"/>
    </location>
</feature>
<dbReference type="EMBL" id="JBBNAF010000010">
    <property type="protein sequence ID" value="KAK9106402.1"/>
    <property type="molecule type" value="Genomic_DNA"/>
</dbReference>
<evidence type="ECO:0000256" key="1">
    <source>
        <dbReference type="ARBA" id="ARBA00007447"/>
    </source>
</evidence>
<dbReference type="GO" id="GO:0006508">
    <property type="term" value="P:proteolysis"/>
    <property type="evidence" value="ECO:0007669"/>
    <property type="project" value="InterPro"/>
</dbReference>
<dbReference type="InterPro" id="IPR021109">
    <property type="entry name" value="Peptidase_aspartic_dom_sf"/>
</dbReference>
<sequence>MAIVQALLISLTILLFPLLLFKTNDKVPMLMLPIEHRDDTNPSLALLPIVSGDAIDVPSNFVVIIGVGNPTENFYLTFDTGSNVAWIQCEPRINCYKQKNTIFKPSSSITYSQIPSSSPVCSNFNYHARERDTPTTCAYSIKYGDKSYTNGILVRETLTLTPNHVFPGFLLGCGHNNSGSYGTGAGVLGLARDPISIVSQLSSTFGRVFSYCLPYLKDSKGYLALGRSTTSSSTATKYTPIIKDPSQPSRNFIHFIGISIDGRKLPIDPSILNSPGTILDTGTPITRLPAKAYTVLRDSFRRLMAAYPLGEKAKTLDTCYLITEAKLKQIPLPKIVMHFKDVDVEVHRSGILVKTRKVFCLAFSAKRDEGTPGIIGNKQQSTYEVVYDLDGEKIGFRPNGCS</sequence>
<dbReference type="InterPro" id="IPR001461">
    <property type="entry name" value="Aspartic_peptidase_A1"/>
</dbReference>
<reference evidence="5 6" key="1">
    <citation type="submission" date="2024-01" db="EMBL/GenBank/DDBJ databases">
        <title>Genome assemblies of Stephania.</title>
        <authorList>
            <person name="Yang L."/>
        </authorList>
    </citation>
    <scope>NUCLEOTIDE SEQUENCE [LARGE SCALE GENOMIC DNA]</scope>
    <source>
        <strain evidence="5">YNDBR</strain>
        <tissue evidence="5">Leaf</tissue>
    </source>
</reference>
<keyword evidence="6" id="KW-1185">Reference proteome</keyword>
<dbReference type="AlphaFoldDB" id="A0AAP0F9K1"/>
<dbReference type="PANTHER" id="PTHR13683:SF750">
    <property type="entry name" value="ASPARTYL PROTEASE AED1"/>
    <property type="match status" value="1"/>
</dbReference>
<dbReference type="InterPro" id="IPR032861">
    <property type="entry name" value="TAXi_N"/>
</dbReference>
<dbReference type="InterPro" id="IPR032799">
    <property type="entry name" value="TAXi_C"/>
</dbReference>
<protein>
    <recommendedName>
        <fullName evidence="4">Peptidase A1 domain-containing protein</fullName>
    </recommendedName>
</protein>
<dbReference type="PANTHER" id="PTHR13683">
    <property type="entry name" value="ASPARTYL PROTEASES"/>
    <property type="match status" value="1"/>
</dbReference>
<feature type="domain" description="Peptidase A1" evidence="4">
    <location>
        <begin position="61"/>
        <end position="397"/>
    </location>
</feature>
<proteinExistence type="inferred from homology"/>
<accession>A0AAP0F9K1</accession>
<name>A0AAP0F9K1_9MAGN</name>
<gene>
    <name evidence="5" type="ORF">Syun_022413</name>
</gene>
<dbReference type="Gene3D" id="2.40.70.10">
    <property type="entry name" value="Acid Proteases"/>
    <property type="match status" value="2"/>
</dbReference>
<dbReference type="Proteomes" id="UP001420932">
    <property type="component" value="Unassembled WGS sequence"/>
</dbReference>
<dbReference type="SUPFAM" id="SSF50630">
    <property type="entry name" value="Acid proteases"/>
    <property type="match status" value="1"/>
</dbReference>
<dbReference type="Pfam" id="PF14543">
    <property type="entry name" value="TAXi_N"/>
    <property type="match status" value="1"/>
</dbReference>